<name>A0A1G1Z5Q1_9BACT</name>
<evidence type="ECO:0000259" key="1">
    <source>
        <dbReference type="SMART" id="SM01126"/>
    </source>
</evidence>
<dbReference type="InterPro" id="IPR024445">
    <property type="entry name" value="Tnp_ISXO2-like"/>
</dbReference>
<dbReference type="SMART" id="SM01126">
    <property type="entry name" value="DDE_Tnp_IS1595"/>
    <property type="match status" value="1"/>
</dbReference>
<proteinExistence type="predicted"/>
<evidence type="ECO:0000313" key="2">
    <source>
        <dbReference type="EMBL" id="OGY59230.1"/>
    </source>
</evidence>
<organism evidence="2 3">
    <name type="scientific">Candidatus Colwellbacteria bacterium RIFCSPLOWO2_01_FULL_48_10</name>
    <dbReference type="NCBI Taxonomy" id="1797690"/>
    <lineage>
        <taxon>Bacteria</taxon>
        <taxon>Candidatus Colwelliibacteriota</taxon>
    </lineage>
</organism>
<evidence type="ECO:0000313" key="3">
    <source>
        <dbReference type="Proteomes" id="UP000178744"/>
    </source>
</evidence>
<accession>A0A1G1Z5Q1</accession>
<dbReference type="Proteomes" id="UP000178744">
    <property type="component" value="Unassembled WGS sequence"/>
</dbReference>
<dbReference type="AlphaFoldDB" id="A0A1G1Z5Q1"/>
<sequence>MKLPLQQFWLLLWAWNAQIPVRQTARLAKVSVPSVYLWFDTFRTHLPQETHVLERIVQLDEAYFKNAALIMGKQKGTRKLAFDVLQDTHPQRHHATHFLFRKVAAGSELWTDGAAIYKGIEKWHPVRHSRDIHRKFEFAHTSEIEGVFGNYRTFVRRMYHHHWSKNLEKYVREFSFRFSSPEMFETPRNYLSKSLKLVTTC</sequence>
<reference evidence="2 3" key="1">
    <citation type="journal article" date="2016" name="Nat. Commun.">
        <title>Thousands of microbial genomes shed light on interconnected biogeochemical processes in an aquifer system.</title>
        <authorList>
            <person name="Anantharaman K."/>
            <person name="Brown C.T."/>
            <person name="Hug L.A."/>
            <person name="Sharon I."/>
            <person name="Castelle C.J."/>
            <person name="Probst A.J."/>
            <person name="Thomas B.C."/>
            <person name="Singh A."/>
            <person name="Wilkins M.J."/>
            <person name="Karaoz U."/>
            <person name="Brodie E.L."/>
            <person name="Williams K.H."/>
            <person name="Hubbard S.S."/>
            <person name="Banfield J.F."/>
        </authorList>
    </citation>
    <scope>NUCLEOTIDE SEQUENCE [LARGE SCALE GENOMIC DNA]</scope>
</reference>
<gene>
    <name evidence="2" type="ORF">A3B23_02715</name>
</gene>
<dbReference type="EMBL" id="MHIY01000029">
    <property type="protein sequence ID" value="OGY59230.1"/>
    <property type="molecule type" value="Genomic_DNA"/>
</dbReference>
<protein>
    <recommendedName>
        <fullName evidence="1">ISXO2-like transposase domain-containing protein</fullName>
    </recommendedName>
</protein>
<dbReference type="Pfam" id="PF12762">
    <property type="entry name" value="DDE_Tnp_IS1595"/>
    <property type="match status" value="1"/>
</dbReference>
<feature type="domain" description="ISXO2-like transposase" evidence="1">
    <location>
        <begin position="52"/>
        <end position="179"/>
    </location>
</feature>
<comment type="caution">
    <text evidence="2">The sequence shown here is derived from an EMBL/GenBank/DDBJ whole genome shotgun (WGS) entry which is preliminary data.</text>
</comment>